<dbReference type="Proteomes" id="UP000179627">
    <property type="component" value="Unassembled WGS sequence"/>
</dbReference>
<dbReference type="EMBL" id="MBLM01000121">
    <property type="protein sequence ID" value="OHV35432.1"/>
    <property type="molecule type" value="Genomic_DNA"/>
</dbReference>
<gene>
    <name evidence="2" type="ORF">CC117_19530</name>
</gene>
<feature type="region of interest" description="Disordered" evidence="1">
    <location>
        <begin position="1"/>
        <end position="348"/>
    </location>
</feature>
<keyword evidence="3" id="KW-1185">Reference proteome</keyword>
<sequence length="348" mass="32248">MPSGQAAVTAVTGSAQLAPTGTVTPPGQKIRPGGQPAVDVAEEPSQQATNDGRAGTGRGHDSPGPTLTGLFGHWTRSTGQSAADGARDPSAQRTPWSPPPPPPVPPPAPPPPLPPVPPVPGLPPAGGLAEGPVGCSLGGGQPGIGTSSMGPPGPGQTTGPLLAQLPSGAAVERGRQRGRHDGSGEPPSPSPGLVDGEGAGASGVVVGGSGVATGGSAVGPSSGGAGGAGGAEASCAGRGSGMPGELRSAGGPAGRSAGGPAGTSAGALAGGSSGGVDAGSGAAPVPAGGDGTWAAVAGVAPASTATSSVASTSRENTRGSSRAAARIPTACLSPDIGSPRIPPLIRLP</sequence>
<feature type="compositionally biased region" description="Gly residues" evidence="1">
    <location>
        <begin position="251"/>
        <end position="261"/>
    </location>
</feature>
<reference evidence="3" key="1">
    <citation type="submission" date="2016-07" db="EMBL/GenBank/DDBJ databases">
        <title>Sequence Frankia sp. strain CcI1.17.</title>
        <authorList>
            <person name="Ghodhbane-Gtari F."/>
            <person name="Swanson E."/>
            <person name="Gueddou A."/>
            <person name="Morris K."/>
            <person name="Hezbri K."/>
            <person name="Ktari A."/>
            <person name="Nouioui I."/>
            <person name="Abebe-Akele F."/>
            <person name="Simpson S."/>
            <person name="Thomas K."/>
            <person name="Gtari M."/>
            <person name="Tisa L.S."/>
            <person name="Hurst S."/>
        </authorList>
    </citation>
    <scope>NUCLEOTIDE SEQUENCE [LARGE SCALE GENOMIC DNA]</scope>
    <source>
        <strain evidence="3">Cc1.17</strain>
    </source>
</reference>
<dbReference type="AlphaFoldDB" id="A0A1S1QQR2"/>
<organism evidence="2 3">
    <name type="scientific">Parafrankia colletiae</name>
    <dbReference type="NCBI Taxonomy" id="573497"/>
    <lineage>
        <taxon>Bacteria</taxon>
        <taxon>Bacillati</taxon>
        <taxon>Actinomycetota</taxon>
        <taxon>Actinomycetes</taxon>
        <taxon>Frankiales</taxon>
        <taxon>Frankiaceae</taxon>
        <taxon>Parafrankia</taxon>
    </lineage>
</organism>
<feature type="compositionally biased region" description="Low complexity" evidence="1">
    <location>
        <begin position="279"/>
        <end position="313"/>
    </location>
</feature>
<evidence type="ECO:0000256" key="1">
    <source>
        <dbReference type="SAM" id="MobiDB-lite"/>
    </source>
</evidence>
<feature type="compositionally biased region" description="Low complexity" evidence="1">
    <location>
        <begin position="144"/>
        <end position="160"/>
    </location>
</feature>
<accession>A0A1S1QQR2</accession>
<proteinExistence type="predicted"/>
<feature type="compositionally biased region" description="Basic and acidic residues" evidence="1">
    <location>
        <begin position="172"/>
        <end position="183"/>
    </location>
</feature>
<evidence type="ECO:0000313" key="2">
    <source>
        <dbReference type="EMBL" id="OHV35432.1"/>
    </source>
</evidence>
<comment type="caution">
    <text evidence="2">The sequence shown here is derived from an EMBL/GenBank/DDBJ whole genome shotgun (WGS) entry which is preliminary data.</text>
</comment>
<feature type="compositionally biased region" description="Polar residues" evidence="1">
    <location>
        <begin position="11"/>
        <end position="25"/>
    </location>
</feature>
<protein>
    <submittedName>
        <fullName evidence="2">Uncharacterized protein</fullName>
    </submittedName>
</protein>
<feature type="compositionally biased region" description="Gly residues" evidence="1">
    <location>
        <begin position="268"/>
        <end position="278"/>
    </location>
</feature>
<feature type="compositionally biased region" description="Gly residues" evidence="1">
    <location>
        <begin position="195"/>
        <end position="230"/>
    </location>
</feature>
<name>A0A1S1QQR2_9ACTN</name>
<feature type="compositionally biased region" description="Pro residues" evidence="1">
    <location>
        <begin position="96"/>
        <end position="123"/>
    </location>
</feature>
<evidence type="ECO:0000313" key="3">
    <source>
        <dbReference type="Proteomes" id="UP000179627"/>
    </source>
</evidence>